<sequence>MDDIESIITRNKEPAFEEAVRYFGERVPVTPGQFYKIAEEYRGLAFTISGYTSVQVLKKFYDELLGAIEDGETMQSFRSRMNSFLEEKGYEGVTPFQADNIFRTNTQTAYQVGHYEQMTDPGVLKLRPFWQYDAVNDRSTRPSHLAMDGRVFPADSPVWDTWFPPNGFRCRCTVRTLSRRQVEQMGLKVEDSVPAQAELPDGRFTHVIPDPHFATNPAKVRYEPDLKGYPEPLVKAYQRRQKSGGGK</sequence>
<evidence type="ECO:0000313" key="2">
    <source>
        <dbReference type="EMBL" id="CUP39420.1"/>
    </source>
</evidence>
<dbReference type="NCBIfam" id="TIGR01641">
    <property type="entry name" value="phageSPP1_gp7"/>
    <property type="match status" value="1"/>
</dbReference>
<organism evidence="2 3">
    <name type="scientific">Hungatella hathewayi</name>
    <dbReference type="NCBI Taxonomy" id="154046"/>
    <lineage>
        <taxon>Bacteria</taxon>
        <taxon>Bacillati</taxon>
        <taxon>Bacillota</taxon>
        <taxon>Clostridia</taxon>
        <taxon>Lachnospirales</taxon>
        <taxon>Lachnospiraceae</taxon>
        <taxon>Hungatella</taxon>
    </lineage>
</organism>
<evidence type="ECO:0000313" key="3">
    <source>
        <dbReference type="Proteomes" id="UP000095651"/>
    </source>
</evidence>
<proteinExistence type="predicted"/>
<dbReference type="AlphaFoldDB" id="A0A174MZ13"/>
<dbReference type="EMBL" id="CYZE01000028">
    <property type="protein sequence ID" value="CUP39420.1"/>
    <property type="molecule type" value="Genomic_DNA"/>
</dbReference>
<dbReference type="Pfam" id="PF04233">
    <property type="entry name" value="Phage_Mu_F"/>
    <property type="match status" value="1"/>
</dbReference>
<reference evidence="2 3" key="1">
    <citation type="submission" date="2015-09" db="EMBL/GenBank/DDBJ databases">
        <authorList>
            <consortium name="Pathogen Informatics"/>
        </authorList>
    </citation>
    <scope>NUCLEOTIDE SEQUENCE [LARGE SCALE GENOMIC DNA]</scope>
    <source>
        <strain evidence="2 3">2789STDY5608850</strain>
    </source>
</reference>
<protein>
    <submittedName>
        <fullName evidence="2">Phage head morphogenesis protein, SPP1 gp7 family</fullName>
    </submittedName>
</protein>
<name>A0A174MZ13_9FIRM</name>
<feature type="domain" description="Phage head morphogenesis" evidence="1">
    <location>
        <begin position="59"/>
        <end position="174"/>
    </location>
</feature>
<dbReference type="Proteomes" id="UP000095651">
    <property type="component" value="Unassembled WGS sequence"/>
</dbReference>
<dbReference type="InterPro" id="IPR006528">
    <property type="entry name" value="Phage_head_morphogenesis_dom"/>
</dbReference>
<evidence type="ECO:0000259" key="1">
    <source>
        <dbReference type="Pfam" id="PF04233"/>
    </source>
</evidence>
<gene>
    <name evidence="2" type="ORF">ERS852407_05811</name>
</gene>
<dbReference type="RefSeq" id="WP_055660501.1">
    <property type="nucleotide sequence ID" value="NZ_CABIXC010000028.1"/>
</dbReference>
<accession>A0A174MZ13</accession>